<dbReference type="RefSeq" id="XP_049138553.1">
    <property type="nucleotide sequence ID" value="XM_049281410.1"/>
</dbReference>
<accession>A0A9Q8WBQ6</accession>
<gene>
    <name evidence="2" type="ORF">CLUP02_02378</name>
</gene>
<protein>
    <submittedName>
        <fullName evidence="2">Uncharacterized protein</fullName>
    </submittedName>
</protein>
<reference evidence="2" key="1">
    <citation type="journal article" date="2021" name="Mol. Plant Microbe Interact.">
        <title>Complete Genome Sequence of the Plant-Pathogenic Fungus Colletotrichum lupini.</title>
        <authorList>
            <person name="Baroncelli R."/>
            <person name="Pensec F."/>
            <person name="Da Lio D."/>
            <person name="Boufleur T."/>
            <person name="Vicente I."/>
            <person name="Sarrocco S."/>
            <person name="Picot A."/>
            <person name="Baraldi E."/>
            <person name="Sukno S."/>
            <person name="Thon M."/>
            <person name="Le Floch G."/>
        </authorList>
    </citation>
    <scope>NUCLEOTIDE SEQUENCE</scope>
    <source>
        <strain evidence="2">IMI 504893</strain>
    </source>
</reference>
<dbReference type="KEGG" id="clup:CLUP02_02378"/>
<keyword evidence="3" id="KW-1185">Reference proteome</keyword>
<evidence type="ECO:0000256" key="1">
    <source>
        <dbReference type="SAM" id="SignalP"/>
    </source>
</evidence>
<feature type="chain" id="PRO_5040124165" evidence="1">
    <location>
        <begin position="30"/>
        <end position="343"/>
    </location>
</feature>
<evidence type="ECO:0000313" key="3">
    <source>
        <dbReference type="Proteomes" id="UP000830671"/>
    </source>
</evidence>
<dbReference type="GeneID" id="73336420"/>
<evidence type="ECO:0000313" key="2">
    <source>
        <dbReference type="EMBL" id="UQC76912.1"/>
    </source>
</evidence>
<sequence length="343" mass="37773">MASGPPGVTRALSLCCLMILASRANRAQAKMNSELRKRKPTDDLIYIIPPLTVALDADLPVGTSTFITKSNRITLFFDFGPLPTKETGSLVVRSPSFFSLNSPYKMRNSITAAAAFLALGARADIYPNYEYGNMFYLGPTTGGQYITKATYNMEVPNPPTNWVKTDETQRWLSLWIGVQDNPNNGDVLNMNFVQPLLNWGPDNSVWGCSAPNTQWCAAASNYQPSGQIGQAYVPVNKEATLEFEISLNSSTDMIDQKIWQNGDLISSESDSKGMRPAVFYSGNDTPISPLFSTNITLVFDKAVTNLAEIISYTNATHTEWQTKDNGITWTVDSITIAEDNLTE</sequence>
<feature type="signal peptide" evidence="1">
    <location>
        <begin position="1"/>
        <end position="29"/>
    </location>
</feature>
<name>A0A9Q8WBQ6_9PEZI</name>
<keyword evidence="1" id="KW-0732">Signal</keyword>
<dbReference type="EMBL" id="CP019474">
    <property type="protein sequence ID" value="UQC76912.1"/>
    <property type="molecule type" value="Genomic_DNA"/>
</dbReference>
<proteinExistence type="predicted"/>
<dbReference type="AlphaFoldDB" id="A0A9Q8WBQ6"/>
<organism evidence="2 3">
    <name type="scientific">Colletotrichum lupini</name>
    <dbReference type="NCBI Taxonomy" id="145971"/>
    <lineage>
        <taxon>Eukaryota</taxon>
        <taxon>Fungi</taxon>
        <taxon>Dikarya</taxon>
        <taxon>Ascomycota</taxon>
        <taxon>Pezizomycotina</taxon>
        <taxon>Sordariomycetes</taxon>
        <taxon>Hypocreomycetidae</taxon>
        <taxon>Glomerellales</taxon>
        <taxon>Glomerellaceae</taxon>
        <taxon>Colletotrichum</taxon>
        <taxon>Colletotrichum acutatum species complex</taxon>
    </lineage>
</organism>
<dbReference type="Proteomes" id="UP000830671">
    <property type="component" value="Chromosome 2"/>
</dbReference>